<gene>
    <name evidence="1" type="ORF">CR205_18515</name>
</gene>
<organism evidence="1 2">
    <name type="scientific">Alteribacter lacisalsi</name>
    <dbReference type="NCBI Taxonomy" id="2045244"/>
    <lineage>
        <taxon>Bacteria</taxon>
        <taxon>Bacillati</taxon>
        <taxon>Bacillota</taxon>
        <taxon>Bacilli</taxon>
        <taxon>Bacillales</taxon>
        <taxon>Bacillaceae</taxon>
        <taxon>Alteribacter</taxon>
    </lineage>
</organism>
<keyword evidence="2" id="KW-1185">Reference proteome</keyword>
<dbReference type="OrthoDB" id="2418090at2"/>
<protein>
    <recommendedName>
        <fullName evidence="3">DUF3243 domain-containing protein</fullName>
    </recommendedName>
</protein>
<dbReference type="AlphaFoldDB" id="A0A2W0HDZ1"/>
<evidence type="ECO:0000313" key="2">
    <source>
        <dbReference type="Proteomes" id="UP000248066"/>
    </source>
</evidence>
<evidence type="ECO:0008006" key="3">
    <source>
        <dbReference type="Google" id="ProtNLM"/>
    </source>
</evidence>
<sequence>MANTQQQAQEKVEKMDQNKKEQILKDFNEFENYLADKINKGEKIGLGEEQLAKGAERVAEYLKNHEEPKNSEEKLLQEMWKVADDEEKHKMAHVLVKLAKKDGNE</sequence>
<comment type="caution">
    <text evidence="1">The sequence shown here is derived from an EMBL/GenBank/DDBJ whole genome shotgun (WGS) entry which is preliminary data.</text>
</comment>
<dbReference type="EMBL" id="PDOF01000004">
    <property type="protein sequence ID" value="PYZ95525.1"/>
    <property type="molecule type" value="Genomic_DNA"/>
</dbReference>
<dbReference type="Gene3D" id="1.10.760.20">
    <property type="entry name" value="Protein of unknown function DUF3243"/>
    <property type="match status" value="1"/>
</dbReference>
<dbReference type="RefSeq" id="WP_110521651.1">
    <property type="nucleotide sequence ID" value="NZ_PDOF01000004.1"/>
</dbReference>
<dbReference type="InterPro" id="IPR021637">
    <property type="entry name" value="DUF3243"/>
</dbReference>
<dbReference type="InterPro" id="IPR038292">
    <property type="entry name" value="YmfJ/YflH_sf"/>
</dbReference>
<dbReference type="Pfam" id="PF11588">
    <property type="entry name" value="DUF3243"/>
    <property type="match status" value="1"/>
</dbReference>
<evidence type="ECO:0000313" key="1">
    <source>
        <dbReference type="EMBL" id="PYZ95525.1"/>
    </source>
</evidence>
<reference evidence="1 2" key="1">
    <citation type="submission" date="2017-10" db="EMBL/GenBank/DDBJ databases">
        <title>Bacillus sp. nov., a halophilic bacterium isolated from a Yangshapao Lake.</title>
        <authorList>
            <person name="Wang H."/>
        </authorList>
    </citation>
    <scope>NUCLEOTIDE SEQUENCE [LARGE SCALE GENOMIC DNA]</scope>
    <source>
        <strain evidence="1 2">YSP-3</strain>
    </source>
</reference>
<dbReference type="Proteomes" id="UP000248066">
    <property type="component" value="Unassembled WGS sequence"/>
</dbReference>
<proteinExistence type="predicted"/>
<name>A0A2W0HDZ1_9BACI</name>
<accession>A0A2W0HDZ1</accession>